<keyword evidence="1" id="KW-0175">Coiled coil</keyword>
<organism evidence="3">
    <name type="scientific">Hanusia phi</name>
    <dbReference type="NCBI Taxonomy" id="3032"/>
    <lineage>
        <taxon>Eukaryota</taxon>
        <taxon>Cryptophyceae</taxon>
        <taxon>Pyrenomonadales</taxon>
        <taxon>Geminigeraceae</taxon>
        <taxon>Hanusia</taxon>
    </lineage>
</organism>
<protein>
    <submittedName>
        <fullName evidence="3">Uncharacterized protein</fullName>
    </submittedName>
</protein>
<feature type="region of interest" description="Disordered" evidence="2">
    <location>
        <begin position="341"/>
        <end position="366"/>
    </location>
</feature>
<reference evidence="3" key="1">
    <citation type="submission" date="2021-01" db="EMBL/GenBank/DDBJ databases">
        <authorList>
            <person name="Corre E."/>
            <person name="Pelletier E."/>
            <person name="Niang G."/>
            <person name="Scheremetjew M."/>
            <person name="Finn R."/>
            <person name="Kale V."/>
            <person name="Holt S."/>
            <person name="Cochrane G."/>
            <person name="Meng A."/>
            <person name="Brown T."/>
            <person name="Cohen L."/>
        </authorList>
    </citation>
    <scope>NUCLEOTIDE SEQUENCE</scope>
    <source>
        <strain evidence="3">CCMP325</strain>
    </source>
</reference>
<feature type="compositionally biased region" description="Basic and acidic residues" evidence="2">
    <location>
        <begin position="60"/>
        <end position="74"/>
    </location>
</feature>
<dbReference type="EMBL" id="HBEO01016517">
    <property type="protein sequence ID" value="CAD8485562.1"/>
    <property type="molecule type" value="Transcribed_RNA"/>
</dbReference>
<gene>
    <name evidence="3" type="ORF">HPHI1048_LOCUS11256</name>
</gene>
<sequence length="524" mass="58162">MFGYTPGKTNAQSQSGLFSGSAMSDLDVALEQKLLEIDNTRKGERFASGQPRHWDLVSEMRPQDSKIKLGRDSPTRSPPQKDLATFRRLLHSEKFANARAPEESREKRVTISYPEQDRDAQQAALALEKFLKSIKIQDVWIRGHSEAKLLDADPAFHNFQDLKHVQTCDLFVTIVNHAWQLDARCIQELELARKMHYTSLERNFTRPGQPRRPHIVALLLGISESQFPELTNMMLVGHSVLKHPAERISGLKSEDDESWSLSALETFRQLSAIMLQAGILSSSDHLSIEKKYFGDSAEKSEAVLLQEQAARAEKTLAEALQRVTLLSQTLAAVAESGVKPASASGAVPAGAQQRRGGIDPPGASSMPFASLMSPRYLGTLMHTMGGRMVWSLDITFDNLVDPLQVEATEGALVTGITGQVLYTLVNFFPNTNNPDESTAYWTRWCNVRIGHQAVETIKCNFDPVQGLILAEGVQVEQEHLFEDGEGALINPYQKYRMLLCSDGSLAATLYAGGEWDAVFRAHPF</sequence>
<accession>A0A7S0EHU6</accession>
<feature type="region of interest" description="Disordered" evidence="2">
    <location>
        <begin position="60"/>
        <end position="81"/>
    </location>
</feature>
<feature type="coiled-coil region" evidence="1">
    <location>
        <begin position="302"/>
        <end position="329"/>
    </location>
</feature>
<evidence type="ECO:0000256" key="1">
    <source>
        <dbReference type="SAM" id="Coils"/>
    </source>
</evidence>
<evidence type="ECO:0000256" key="2">
    <source>
        <dbReference type="SAM" id="MobiDB-lite"/>
    </source>
</evidence>
<name>A0A7S0EHU6_9CRYP</name>
<feature type="compositionally biased region" description="Low complexity" evidence="2">
    <location>
        <begin position="341"/>
        <end position="353"/>
    </location>
</feature>
<proteinExistence type="predicted"/>
<dbReference type="AlphaFoldDB" id="A0A7S0EHU6"/>
<evidence type="ECO:0000313" key="3">
    <source>
        <dbReference type="EMBL" id="CAD8485562.1"/>
    </source>
</evidence>